<comment type="caution">
    <text evidence="7">The sequence shown here is derived from an EMBL/GenBank/DDBJ whole genome shotgun (WGS) entry which is preliminary data.</text>
</comment>
<evidence type="ECO:0000256" key="3">
    <source>
        <dbReference type="ARBA" id="ARBA00022946"/>
    </source>
</evidence>
<protein>
    <submittedName>
        <fullName evidence="7">60S ribosomal protein L27, mitochondrial</fullName>
    </submittedName>
</protein>
<dbReference type="PANTHER" id="PTHR21338">
    <property type="entry name" value="MITOCHONDRIAL RIBOSOMAL PROTEIN L41"/>
    <property type="match status" value="1"/>
</dbReference>
<comment type="subcellular location">
    <subcellularLocation>
        <location evidence="1">Mitochondrion</location>
    </subcellularLocation>
</comment>
<keyword evidence="5" id="KW-0496">Mitochondrion</keyword>
<evidence type="ECO:0000256" key="5">
    <source>
        <dbReference type="ARBA" id="ARBA00023128"/>
    </source>
</evidence>
<accession>A0AAN7T2A0</accession>
<dbReference type="GO" id="GO:0005762">
    <property type="term" value="C:mitochondrial large ribosomal subunit"/>
    <property type="evidence" value="ECO:0007669"/>
    <property type="project" value="InterPro"/>
</dbReference>
<dbReference type="InterPro" id="IPR019189">
    <property type="entry name" value="Ribosomal_mL41"/>
</dbReference>
<evidence type="ECO:0000256" key="6">
    <source>
        <dbReference type="ARBA" id="ARBA00023274"/>
    </source>
</evidence>
<dbReference type="Pfam" id="PF09809">
    <property type="entry name" value="MRP-L27"/>
    <property type="match status" value="1"/>
</dbReference>
<dbReference type="PANTHER" id="PTHR21338:SF0">
    <property type="entry name" value="LARGE RIBOSOMAL SUBUNIT PROTEIN ML41"/>
    <property type="match status" value="1"/>
</dbReference>
<keyword evidence="6" id="KW-0687">Ribonucleoprotein</keyword>
<reference evidence="7 8" key="1">
    <citation type="submission" date="2023-08" db="EMBL/GenBank/DDBJ databases">
        <title>Black Yeasts Isolated from many extreme environments.</title>
        <authorList>
            <person name="Coleine C."/>
            <person name="Stajich J.E."/>
            <person name="Selbmann L."/>
        </authorList>
    </citation>
    <scope>NUCLEOTIDE SEQUENCE [LARGE SCALE GENOMIC DNA]</scope>
    <source>
        <strain evidence="7 8">CCFEE 5910</strain>
    </source>
</reference>
<dbReference type="GO" id="GO:0003735">
    <property type="term" value="F:structural constituent of ribosome"/>
    <property type="evidence" value="ECO:0007669"/>
    <property type="project" value="InterPro"/>
</dbReference>
<dbReference type="GO" id="GO:0006412">
    <property type="term" value="P:translation"/>
    <property type="evidence" value="ECO:0007669"/>
    <property type="project" value="TreeGrafter"/>
</dbReference>
<dbReference type="EMBL" id="JAVRRJ010000003">
    <property type="protein sequence ID" value="KAK5086637.1"/>
    <property type="molecule type" value="Genomic_DNA"/>
</dbReference>
<comment type="similarity">
    <text evidence="2">Belongs to the mitochondrion-specific ribosomal protein mL41 family.</text>
</comment>
<dbReference type="GeneID" id="90020313"/>
<evidence type="ECO:0000313" key="7">
    <source>
        <dbReference type="EMBL" id="KAK5086637.1"/>
    </source>
</evidence>
<dbReference type="RefSeq" id="XP_064757692.1">
    <property type="nucleotide sequence ID" value="XM_064895005.1"/>
</dbReference>
<keyword evidence="8" id="KW-1185">Reference proteome</keyword>
<dbReference type="AlphaFoldDB" id="A0AAN7T2A0"/>
<dbReference type="Proteomes" id="UP001309876">
    <property type="component" value="Unassembled WGS sequence"/>
</dbReference>
<evidence type="ECO:0000256" key="4">
    <source>
        <dbReference type="ARBA" id="ARBA00022980"/>
    </source>
</evidence>
<evidence type="ECO:0000313" key="8">
    <source>
        <dbReference type="Proteomes" id="UP001309876"/>
    </source>
</evidence>
<organism evidence="7 8">
    <name type="scientific">Lithohypha guttulata</name>
    <dbReference type="NCBI Taxonomy" id="1690604"/>
    <lineage>
        <taxon>Eukaryota</taxon>
        <taxon>Fungi</taxon>
        <taxon>Dikarya</taxon>
        <taxon>Ascomycota</taxon>
        <taxon>Pezizomycotina</taxon>
        <taxon>Eurotiomycetes</taxon>
        <taxon>Chaetothyriomycetidae</taxon>
        <taxon>Chaetothyriales</taxon>
        <taxon>Trichomeriaceae</taxon>
        <taxon>Lithohypha</taxon>
    </lineage>
</organism>
<sequence>MKTRLRFSTKQVGRGFYRGTNTGSKGAHTKYGDYLIDWRKVRHFVVPNLQGSKLSPFVSAQLHERQEKRVDPNGFKYDEKYDGMQYLMWMKHQHPQEWQHELSNAPEQQG</sequence>
<keyword evidence="4 7" id="KW-0689">Ribosomal protein</keyword>
<name>A0AAN7T2A0_9EURO</name>
<proteinExistence type="inferred from homology"/>
<evidence type="ECO:0000256" key="2">
    <source>
        <dbReference type="ARBA" id="ARBA00010152"/>
    </source>
</evidence>
<keyword evidence="3" id="KW-0809">Transit peptide</keyword>
<gene>
    <name evidence="7" type="primary">MRPL27</name>
    <name evidence="7" type="ORF">LTR05_003805</name>
</gene>
<evidence type="ECO:0000256" key="1">
    <source>
        <dbReference type="ARBA" id="ARBA00004173"/>
    </source>
</evidence>